<evidence type="ECO:0000256" key="1">
    <source>
        <dbReference type="ARBA" id="ARBA00004651"/>
    </source>
</evidence>
<evidence type="ECO:0000313" key="10">
    <source>
        <dbReference type="EMBL" id="KAJ0987552.1"/>
    </source>
</evidence>
<evidence type="ECO:0000256" key="2">
    <source>
        <dbReference type="ARBA" id="ARBA00007651"/>
    </source>
</evidence>
<accession>A0A9D5DBH3</accession>
<keyword evidence="11" id="KW-1185">Reference proteome</keyword>
<proteinExistence type="inferred from homology"/>
<dbReference type="PANTHER" id="PTHR33573">
    <property type="entry name" value="CASP-LIKE PROTEIN 4A4"/>
    <property type="match status" value="1"/>
</dbReference>
<comment type="similarity">
    <text evidence="2 8">Belongs to the Casparian strip membrane proteins (CASP) family.</text>
</comment>
<sequence>MASKKTWGITVLLLRLLTLASLVVSIILIATDNVTFAGGAKLHFKDFHAYRYVLSVAVIGAAYTLIQILIASYYVQNGKHLVRDDHAVLFLHFADLVIALLLATGVGVGYGFTVEEKRMFGDGNNDLDKFLDMALISTSFLLLATLCMGALILMKK</sequence>
<dbReference type="Pfam" id="PF04535">
    <property type="entry name" value="CASP_dom"/>
    <property type="match status" value="1"/>
</dbReference>
<dbReference type="InterPro" id="IPR006702">
    <property type="entry name" value="CASP_dom"/>
</dbReference>
<organism evidence="10 11">
    <name type="scientific">Dioscorea zingiberensis</name>
    <dbReference type="NCBI Taxonomy" id="325984"/>
    <lineage>
        <taxon>Eukaryota</taxon>
        <taxon>Viridiplantae</taxon>
        <taxon>Streptophyta</taxon>
        <taxon>Embryophyta</taxon>
        <taxon>Tracheophyta</taxon>
        <taxon>Spermatophyta</taxon>
        <taxon>Magnoliopsida</taxon>
        <taxon>Liliopsida</taxon>
        <taxon>Dioscoreales</taxon>
        <taxon>Dioscoreaceae</taxon>
        <taxon>Dioscorea</taxon>
    </lineage>
</organism>
<feature type="transmembrane region" description="Helical" evidence="8">
    <location>
        <begin position="50"/>
        <end position="75"/>
    </location>
</feature>
<comment type="subunit">
    <text evidence="3 8">Homodimer and heterodimers.</text>
</comment>
<evidence type="ECO:0000259" key="9">
    <source>
        <dbReference type="Pfam" id="PF04535"/>
    </source>
</evidence>
<dbReference type="AlphaFoldDB" id="A0A9D5DBH3"/>
<keyword evidence="5 8" id="KW-0812">Transmembrane</keyword>
<comment type="subcellular location">
    <subcellularLocation>
        <location evidence="1 8">Cell membrane</location>
        <topology evidence="1 8">Multi-pass membrane protein</topology>
    </subcellularLocation>
</comment>
<evidence type="ECO:0000313" key="11">
    <source>
        <dbReference type="Proteomes" id="UP001085076"/>
    </source>
</evidence>
<feature type="transmembrane region" description="Helical" evidence="8">
    <location>
        <begin position="87"/>
        <end position="113"/>
    </location>
</feature>
<evidence type="ECO:0000256" key="4">
    <source>
        <dbReference type="ARBA" id="ARBA00022475"/>
    </source>
</evidence>
<keyword evidence="7 8" id="KW-0472">Membrane</keyword>
<reference evidence="10" key="1">
    <citation type="submission" date="2021-03" db="EMBL/GenBank/DDBJ databases">
        <authorList>
            <person name="Li Z."/>
            <person name="Yang C."/>
        </authorList>
    </citation>
    <scope>NUCLEOTIDE SEQUENCE</scope>
    <source>
        <strain evidence="10">Dzin_1.0</strain>
        <tissue evidence="10">Leaf</tissue>
    </source>
</reference>
<feature type="transmembrane region" description="Helical" evidence="8">
    <location>
        <begin position="133"/>
        <end position="154"/>
    </location>
</feature>
<name>A0A9D5DBH3_9LILI</name>
<evidence type="ECO:0000256" key="6">
    <source>
        <dbReference type="ARBA" id="ARBA00022989"/>
    </source>
</evidence>
<dbReference type="GO" id="GO:0005886">
    <property type="term" value="C:plasma membrane"/>
    <property type="evidence" value="ECO:0007669"/>
    <property type="project" value="UniProtKB-SubCell"/>
</dbReference>
<dbReference type="EMBL" id="JAGGNH010000001">
    <property type="protein sequence ID" value="KAJ0987552.1"/>
    <property type="molecule type" value="Genomic_DNA"/>
</dbReference>
<keyword evidence="6 8" id="KW-1133">Transmembrane helix</keyword>
<evidence type="ECO:0000256" key="8">
    <source>
        <dbReference type="RuleBase" id="RU361233"/>
    </source>
</evidence>
<reference evidence="10" key="2">
    <citation type="journal article" date="2022" name="Hortic Res">
        <title>The genome of Dioscorea zingiberensis sheds light on the biosynthesis, origin and evolution of the medicinally important diosgenin saponins.</title>
        <authorList>
            <person name="Li Y."/>
            <person name="Tan C."/>
            <person name="Li Z."/>
            <person name="Guo J."/>
            <person name="Li S."/>
            <person name="Chen X."/>
            <person name="Wang C."/>
            <person name="Dai X."/>
            <person name="Yang H."/>
            <person name="Song W."/>
            <person name="Hou L."/>
            <person name="Xu J."/>
            <person name="Tong Z."/>
            <person name="Xu A."/>
            <person name="Yuan X."/>
            <person name="Wang W."/>
            <person name="Yang Q."/>
            <person name="Chen L."/>
            <person name="Sun Z."/>
            <person name="Wang K."/>
            <person name="Pan B."/>
            <person name="Chen J."/>
            <person name="Bao Y."/>
            <person name="Liu F."/>
            <person name="Qi X."/>
            <person name="Gang D.R."/>
            <person name="Wen J."/>
            <person name="Li J."/>
        </authorList>
    </citation>
    <scope>NUCLEOTIDE SEQUENCE</scope>
    <source>
        <strain evidence="10">Dzin_1.0</strain>
    </source>
</reference>
<evidence type="ECO:0000256" key="3">
    <source>
        <dbReference type="ARBA" id="ARBA00011489"/>
    </source>
</evidence>
<comment type="caution">
    <text evidence="10">The sequence shown here is derived from an EMBL/GenBank/DDBJ whole genome shotgun (WGS) entry which is preliminary data.</text>
</comment>
<dbReference type="PANTHER" id="PTHR33573:SF17">
    <property type="entry name" value="CASP-LIKE PROTEIN 4D1"/>
    <property type="match status" value="1"/>
</dbReference>
<evidence type="ECO:0000256" key="5">
    <source>
        <dbReference type="ARBA" id="ARBA00022692"/>
    </source>
</evidence>
<dbReference type="OrthoDB" id="685197at2759"/>
<gene>
    <name evidence="10" type="ORF">J5N97_005908</name>
</gene>
<protein>
    <recommendedName>
        <fullName evidence="8">CASP-like protein</fullName>
    </recommendedName>
</protein>
<feature type="domain" description="Casparian strip membrane protein" evidence="9">
    <location>
        <begin position="7"/>
        <end position="146"/>
    </location>
</feature>
<feature type="transmembrane region" description="Helical" evidence="8">
    <location>
        <begin position="12"/>
        <end position="30"/>
    </location>
</feature>
<keyword evidence="4 8" id="KW-1003">Cell membrane</keyword>
<dbReference type="Proteomes" id="UP001085076">
    <property type="component" value="Miscellaneous, Linkage group lg01"/>
</dbReference>
<evidence type="ECO:0000256" key="7">
    <source>
        <dbReference type="ARBA" id="ARBA00023136"/>
    </source>
</evidence>